<evidence type="ECO:0000313" key="2">
    <source>
        <dbReference type="EMBL" id="KAF6021501.1"/>
    </source>
</evidence>
<feature type="domain" description="PiggyBac transposable element-derived protein" evidence="1">
    <location>
        <begin position="1"/>
        <end position="237"/>
    </location>
</feature>
<dbReference type="PANTHER" id="PTHR47272:SF2">
    <property type="entry name" value="PIGGYBAC TRANSPOSABLE ELEMENT-DERIVED PROTEIN 3-LIKE"/>
    <property type="match status" value="1"/>
</dbReference>
<reference evidence="2" key="1">
    <citation type="submission" date="2020-06" db="EMBL/GenBank/DDBJ databases">
        <title>Draft genome of Bugula neritina, a colonial animal packing powerful symbionts and potential medicines.</title>
        <authorList>
            <person name="Rayko M."/>
        </authorList>
    </citation>
    <scope>NUCLEOTIDE SEQUENCE [LARGE SCALE GENOMIC DNA]</scope>
    <source>
        <strain evidence="2">Kwan_BN1</strain>
    </source>
</reference>
<evidence type="ECO:0000313" key="3">
    <source>
        <dbReference type="Proteomes" id="UP000593567"/>
    </source>
</evidence>
<organism evidence="2 3">
    <name type="scientific">Bugula neritina</name>
    <name type="common">Brown bryozoan</name>
    <name type="synonym">Sertularia neritina</name>
    <dbReference type="NCBI Taxonomy" id="10212"/>
    <lineage>
        <taxon>Eukaryota</taxon>
        <taxon>Metazoa</taxon>
        <taxon>Spiralia</taxon>
        <taxon>Lophotrochozoa</taxon>
        <taxon>Bryozoa</taxon>
        <taxon>Gymnolaemata</taxon>
        <taxon>Cheilostomatida</taxon>
        <taxon>Flustrina</taxon>
        <taxon>Buguloidea</taxon>
        <taxon>Bugulidae</taxon>
        <taxon>Bugula</taxon>
    </lineage>
</organism>
<name>A0A7J7J7H2_BUGNE</name>
<dbReference type="AlphaFoldDB" id="A0A7J7J7H2"/>
<dbReference type="Proteomes" id="UP000593567">
    <property type="component" value="Unassembled WGS sequence"/>
</dbReference>
<gene>
    <name evidence="2" type="ORF">EB796_020187</name>
</gene>
<keyword evidence="3" id="KW-1185">Reference proteome</keyword>
<dbReference type="PANTHER" id="PTHR47272">
    <property type="entry name" value="DDE_TNP_1_7 DOMAIN-CONTAINING PROTEIN"/>
    <property type="match status" value="1"/>
</dbReference>
<dbReference type="EMBL" id="VXIV02003020">
    <property type="protein sequence ID" value="KAF6021501.1"/>
    <property type="molecule type" value="Genomic_DNA"/>
</dbReference>
<dbReference type="Pfam" id="PF13843">
    <property type="entry name" value="DDE_Tnp_1_7"/>
    <property type="match status" value="1"/>
</dbReference>
<dbReference type="OrthoDB" id="123207at2759"/>
<proteinExistence type="predicted"/>
<protein>
    <recommendedName>
        <fullName evidence="1">PiggyBac transposable element-derived protein domain-containing protein</fullName>
    </recommendedName>
</protein>
<sequence length="354" mass="39962">MSVDEQMISFTGRCPTRQYVPRKPYPTGLKNFILAGCNGVIYDFEIYQGERTFQDFKLKDGSGGQGVGAVLRLTNDLGPGKHVFCDRIFFTTIPLIGHLAQTNISLTGTISPKYVPVQFSSDKQMKAKGRGSMEQFITNGNDDEPISIVKWFDTKGILMASSLHGLEPVEDCPRWCKHKNEYITILRPTVVSRYNASMGGVDLCDQTISYHRLTARCKRWPVRVIMHLLDLAVNNCWLIHRAANPANKSVQLFDYRFLMGEQLLATAGESTCSATDDDETRRRKVPVPLPINCSRSRRAKHLPEFMKLTNSALQTVLAAGREFCSYKTSVRCTKCNVFLCINANRNCFLLFHKK</sequence>
<evidence type="ECO:0000259" key="1">
    <source>
        <dbReference type="Pfam" id="PF13843"/>
    </source>
</evidence>
<dbReference type="InterPro" id="IPR029526">
    <property type="entry name" value="PGBD"/>
</dbReference>
<accession>A0A7J7J7H2</accession>
<comment type="caution">
    <text evidence="2">The sequence shown here is derived from an EMBL/GenBank/DDBJ whole genome shotgun (WGS) entry which is preliminary data.</text>
</comment>